<dbReference type="Proteomes" id="UP000188533">
    <property type="component" value="Unassembled WGS sequence"/>
</dbReference>
<accession>A0A1Q3ERC8</accession>
<protein>
    <submittedName>
        <fullName evidence="2">Uncharacterized protein</fullName>
    </submittedName>
</protein>
<gene>
    <name evidence="2" type="ORF">LENED_011940</name>
</gene>
<feature type="region of interest" description="Disordered" evidence="1">
    <location>
        <begin position="1"/>
        <end position="136"/>
    </location>
</feature>
<dbReference type="EMBL" id="BDGU01001248">
    <property type="protein sequence ID" value="GAW09755.1"/>
    <property type="molecule type" value="Genomic_DNA"/>
</dbReference>
<organism evidence="2 3">
    <name type="scientific">Lentinula edodes</name>
    <name type="common">Shiitake mushroom</name>
    <name type="synonym">Lentinus edodes</name>
    <dbReference type="NCBI Taxonomy" id="5353"/>
    <lineage>
        <taxon>Eukaryota</taxon>
        <taxon>Fungi</taxon>
        <taxon>Dikarya</taxon>
        <taxon>Basidiomycota</taxon>
        <taxon>Agaricomycotina</taxon>
        <taxon>Agaricomycetes</taxon>
        <taxon>Agaricomycetidae</taxon>
        <taxon>Agaricales</taxon>
        <taxon>Marasmiineae</taxon>
        <taxon>Omphalotaceae</taxon>
        <taxon>Lentinula</taxon>
    </lineage>
</organism>
<feature type="region of interest" description="Disordered" evidence="1">
    <location>
        <begin position="151"/>
        <end position="191"/>
    </location>
</feature>
<proteinExistence type="predicted"/>
<reference evidence="2 3" key="2">
    <citation type="submission" date="2017-02" db="EMBL/GenBank/DDBJ databases">
        <title>A genome survey and senescence transcriptome analysis in Lentinula edodes.</title>
        <authorList>
            <person name="Sakamoto Y."/>
            <person name="Nakade K."/>
            <person name="Sato S."/>
            <person name="Yoshida Y."/>
            <person name="Miyazaki K."/>
            <person name="Natsume S."/>
            <person name="Konno N."/>
        </authorList>
    </citation>
    <scope>NUCLEOTIDE SEQUENCE [LARGE SCALE GENOMIC DNA]</scope>
    <source>
        <strain evidence="2 3">NBRC 111202</strain>
    </source>
</reference>
<evidence type="ECO:0000313" key="2">
    <source>
        <dbReference type="EMBL" id="GAW09755.1"/>
    </source>
</evidence>
<reference evidence="2 3" key="1">
    <citation type="submission" date="2016-08" db="EMBL/GenBank/DDBJ databases">
        <authorList>
            <consortium name="Lentinula edodes genome sequencing consortium"/>
            <person name="Sakamoto Y."/>
            <person name="Nakade K."/>
            <person name="Sato S."/>
            <person name="Yoshida Y."/>
            <person name="Miyazaki K."/>
            <person name="Natsume S."/>
            <person name="Konno N."/>
        </authorList>
    </citation>
    <scope>NUCLEOTIDE SEQUENCE [LARGE SCALE GENOMIC DNA]</scope>
    <source>
        <strain evidence="2 3">NBRC 111202</strain>
    </source>
</reference>
<comment type="caution">
    <text evidence="2">The sequence shown here is derived from an EMBL/GenBank/DDBJ whole genome shotgun (WGS) entry which is preliminary data.</text>
</comment>
<feature type="compositionally biased region" description="Basic residues" evidence="1">
    <location>
        <begin position="1"/>
        <end position="14"/>
    </location>
</feature>
<sequence length="220" mass="23611">MDAQHHFTRARARAARPEDDDPAPRQATSLRQSILGPPPASLDGDPASTGAVADLPATPPPTRSQPFVQPAWIIPRPHGEEAVRAREAIRASRTRSQVSNQADSPSDSPHPLNVPVDRASSAAFGSPMAQDPANSDDEWFGVAASELYEPNDAYATSGEEGSEHHTYSRPRLAFSSPGDDDVHRAPPPVELSPSVALEDFVELPPRIAATAPANRHLQYE</sequence>
<feature type="compositionally biased region" description="Polar residues" evidence="1">
    <location>
        <begin position="94"/>
        <end position="107"/>
    </location>
</feature>
<evidence type="ECO:0000313" key="3">
    <source>
        <dbReference type="Proteomes" id="UP000188533"/>
    </source>
</evidence>
<name>A0A1Q3ERC8_LENED</name>
<feature type="compositionally biased region" description="Basic and acidic residues" evidence="1">
    <location>
        <begin position="77"/>
        <end position="90"/>
    </location>
</feature>
<dbReference type="AlphaFoldDB" id="A0A1Q3ERC8"/>
<evidence type="ECO:0000256" key="1">
    <source>
        <dbReference type="SAM" id="MobiDB-lite"/>
    </source>
</evidence>
<keyword evidence="3" id="KW-1185">Reference proteome</keyword>